<evidence type="ECO:0000256" key="7">
    <source>
        <dbReference type="ARBA" id="ARBA00022692"/>
    </source>
</evidence>
<comment type="subcellular location">
    <subcellularLocation>
        <location evidence="2">Cell membrane</location>
        <topology evidence="2">Multi-pass membrane protein</topology>
    </subcellularLocation>
</comment>
<evidence type="ECO:0000313" key="15">
    <source>
        <dbReference type="EMBL" id="MBT1073216.1"/>
    </source>
</evidence>
<evidence type="ECO:0000256" key="1">
    <source>
        <dbReference type="ARBA" id="ARBA00000085"/>
    </source>
</evidence>
<dbReference type="PROSITE" id="PS50109">
    <property type="entry name" value="HIS_KIN"/>
    <property type="match status" value="1"/>
</dbReference>
<comment type="caution">
    <text evidence="15">The sequence shown here is derived from an EMBL/GenBank/DDBJ whole genome shotgun (WGS) entry which is preliminary data.</text>
</comment>
<reference evidence="15 16" key="1">
    <citation type="submission" date="2021-05" db="EMBL/GenBank/DDBJ databases">
        <title>The draft genome of Geobacter chapellei DSM 13688.</title>
        <authorList>
            <person name="Xu Z."/>
            <person name="Masuda Y."/>
            <person name="Itoh H."/>
            <person name="Senoo K."/>
        </authorList>
    </citation>
    <scope>NUCLEOTIDE SEQUENCE [LARGE SCALE GENOMIC DNA]</scope>
    <source>
        <strain evidence="15 16">DSM 13688</strain>
    </source>
</reference>
<evidence type="ECO:0000256" key="10">
    <source>
        <dbReference type="ARBA" id="ARBA00023136"/>
    </source>
</evidence>
<feature type="domain" description="HAMP" evidence="14">
    <location>
        <begin position="350"/>
        <end position="402"/>
    </location>
</feature>
<dbReference type="PRINTS" id="PR00344">
    <property type="entry name" value="BCTRLSENSOR"/>
</dbReference>
<evidence type="ECO:0000256" key="12">
    <source>
        <dbReference type="SAM" id="Phobius"/>
    </source>
</evidence>
<dbReference type="SUPFAM" id="SSF158472">
    <property type="entry name" value="HAMP domain-like"/>
    <property type="match status" value="1"/>
</dbReference>
<dbReference type="SMART" id="SM00387">
    <property type="entry name" value="HATPase_c"/>
    <property type="match status" value="1"/>
</dbReference>
<dbReference type="SMART" id="SM00304">
    <property type="entry name" value="HAMP"/>
    <property type="match status" value="1"/>
</dbReference>
<keyword evidence="8" id="KW-0418">Kinase</keyword>
<comment type="catalytic activity">
    <reaction evidence="1">
        <text>ATP + protein L-histidine = ADP + protein N-phospho-L-histidine.</text>
        <dbReference type="EC" id="2.7.13.3"/>
    </reaction>
</comment>
<evidence type="ECO:0000256" key="2">
    <source>
        <dbReference type="ARBA" id="ARBA00004651"/>
    </source>
</evidence>
<keyword evidence="6" id="KW-0808">Transferase</keyword>
<dbReference type="CDD" id="cd00082">
    <property type="entry name" value="HisKA"/>
    <property type="match status" value="1"/>
</dbReference>
<dbReference type="Gene3D" id="3.30.450.20">
    <property type="entry name" value="PAS domain"/>
    <property type="match status" value="1"/>
</dbReference>
<dbReference type="InterPro" id="IPR003660">
    <property type="entry name" value="HAMP_dom"/>
</dbReference>
<evidence type="ECO:0000259" key="14">
    <source>
        <dbReference type="PROSITE" id="PS50885"/>
    </source>
</evidence>
<keyword evidence="10 12" id="KW-0472">Membrane</keyword>
<dbReference type="EC" id="2.7.13.3" evidence="3"/>
<feature type="domain" description="Histidine kinase" evidence="13">
    <location>
        <begin position="451"/>
        <end position="660"/>
    </location>
</feature>
<dbReference type="Pfam" id="PF17202">
    <property type="entry name" value="sCache_3_3"/>
    <property type="match status" value="1"/>
</dbReference>
<dbReference type="InterPro" id="IPR005467">
    <property type="entry name" value="His_kinase_dom"/>
</dbReference>
<keyword evidence="5" id="KW-0597">Phosphoprotein</keyword>
<dbReference type="PANTHER" id="PTHR43065:SF42">
    <property type="entry name" value="TWO-COMPONENT SENSOR PPRA"/>
    <property type="match status" value="1"/>
</dbReference>
<dbReference type="InterPro" id="IPR003594">
    <property type="entry name" value="HATPase_dom"/>
</dbReference>
<dbReference type="Gene3D" id="3.30.565.10">
    <property type="entry name" value="Histidine kinase-like ATPase, C-terminal domain"/>
    <property type="match status" value="1"/>
</dbReference>
<proteinExistence type="predicted"/>
<dbReference type="CDD" id="cd06225">
    <property type="entry name" value="HAMP"/>
    <property type="match status" value="1"/>
</dbReference>
<dbReference type="Pfam" id="PF00512">
    <property type="entry name" value="HisKA"/>
    <property type="match status" value="1"/>
</dbReference>
<dbReference type="InterPro" id="IPR003661">
    <property type="entry name" value="HisK_dim/P_dom"/>
</dbReference>
<dbReference type="EMBL" id="JAHDYS010000018">
    <property type="protein sequence ID" value="MBT1073216.1"/>
    <property type="molecule type" value="Genomic_DNA"/>
</dbReference>
<dbReference type="Pfam" id="PF02518">
    <property type="entry name" value="HATPase_c"/>
    <property type="match status" value="1"/>
</dbReference>
<evidence type="ECO:0000256" key="11">
    <source>
        <dbReference type="SAM" id="Coils"/>
    </source>
</evidence>
<dbReference type="Gene3D" id="6.10.340.10">
    <property type="match status" value="1"/>
</dbReference>
<keyword evidence="11" id="KW-0175">Coiled coil</keyword>
<dbReference type="InterPro" id="IPR036890">
    <property type="entry name" value="HATPase_C_sf"/>
</dbReference>
<feature type="transmembrane region" description="Helical" evidence="12">
    <location>
        <begin position="328"/>
        <end position="348"/>
    </location>
</feature>
<keyword evidence="16" id="KW-1185">Reference proteome</keyword>
<accession>A0ABS5UCK5</accession>
<dbReference type="InterPro" id="IPR004358">
    <property type="entry name" value="Sig_transdc_His_kin-like_C"/>
</dbReference>
<keyword evidence="4" id="KW-1003">Cell membrane</keyword>
<dbReference type="SUPFAM" id="SSF103190">
    <property type="entry name" value="Sensory domain-like"/>
    <property type="match status" value="1"/>
</dbReference>
<keyword evidence="7 12" id="KW-0812">Transmembrane</keyword>
<dbReference type="PANTHER" id="PTHR43065">
    <property type="entry name" value="SENSOR HISTIDINE KINASE"/>
    <property type="match status" value="1"/>
</dbReference>
<dbReference type="InterPro" id="IPR029151">
    <property type="entry name" value="Sensor-like_sf"/>
</dbReference>
<dbReference type="RefSeq" id="WP_214301030.1">
    <property type="nucleotide sequence ID" value="NZ_JAHDYS010000018.1"/>
</dbReference>
<gene>
    <name evidence="15" type="ORF">KJB30_15585</name>
</gene>
<dbReference type="InterPro" id="IPR033463">
    <property type="entry name" value="sCache_3"/>
</dbReference>
<dbReference type="Proteomes" id="UP000784128">
    <property type="component" value="Unassembled WGS sequence"/>
</dbReference>
<evidence type="ECO:0000256" key="4">
    <source>
        <dbReference type="ARBA" id="ARBA00022475"/>
    </source>
</evidence>
<sequence length="667" mass="72943">MKRLRTSIRVKLTIATLIPLVTAIALCWVVGASIITSRFSSQALYTVETSLNSAHELFLGEQSRLSDIIRLTSRLPELAENLSTSGPTASVAPLRLLLGNEHLSFLTLVDRNGLVRYRAANPSFNGDSRIGDKIVSAALKGAVTSGITVLQAEQAGRENPQLPGKMVIRLKATPHAYTSSKTMEERGLFLVASAPVLGSDGKLLGAVYGGILINSDNRLVDRITSVVFQQGDTDARVRGNATMFLDNIRIATTVRDEQDKPAIGSLMSEEVFAAISRGTKWIGRAFVLKEHYFTAYEPLRDLAGAVVGALYVGMPERPLMQLRSQVNIIFSCVLLFLTIIGVTLSAWIGSKMTRPVRALADGARRITAGEDLPDIHVDSHDEIAELADEFNIMKHRLAIREDENRALNHTLEQKVMERTAQLEEKNQQLLAAQKELAESERLAAVGMLASGVAHEINNPLAIIRGNAELLEMTATLDNPANEEVETIIRQTDRIERIVRNLLTFSRSGIKRLSLVSLGILVDDILDQVGHQIPLDQYRIVRNYRDGEIEVEGDEGQLRQVFTNLIVNGLQAMEGGGMLTVETSLNMAQQQANITITDSGPGISAEQREKIFTPFFTTKRDGTGLGLAISYGIVTDHAGEIRINGEVGTGAVFTVVLPLRQKEVDELS</sequence>
<evidence type="ECO:0000256" key="8">
    <source>
        <dbReference type="ARBA" id="ARBA00022777"/>
    </source>
</evidence>
<evidence type="ECO:0000256" key="5">
    <source>
        <dbReference type="ARBA" id="ARBA00022553"/>
    </source>
</evidence>
<protein>
    <recommendedName>
        <fullName evidence="3">histidine kinase</fullName>
        <ecNumber evidence="3">2.7.13.3</ecNumber>
    </recommendedName>
</protein>
<evidence type="ECO:0000256" key="6">
    <source>
        <dbReference type="ARBA" id="ARBA00022679"/>
    </source>
</evidence>
<evidence type="ECO:0000256" key="9">
    <source>
        <dbReference type="ARBA" id="ARBA00022989"/>
    </source>
</evidence>
<dbReference type="PROSITE" id="PS50885">
    <property type="entry name" value="HAMP"/>
    <property type="match status" value="1"/>
</dbReference>
<name>A0ABS5UCK5_9BACT</name>
<evidence type="ECO:0000313" key="16">
    <source>
        <dbReference type="Proteomes" id="UP000784128"/>
    </source>
</evidence>
<organism evidence="15 16">
    <name type="scientific">Pelotalea chapellei</name>
    <dbReference type="NCBI Taxonomy" id="44671"/>
    <lineage>
        <taxon>Bacteria</taxon>
        <taxon>Pseudomonadati</taxon>
        <taxon>Thermodesulfobacteriota</taxon>
        <taxon>Desulfuromonadia</taxon>
        <taxon>Geobacterales</taxon>
        <taxon>Geobacteraceae</taxon>
        <taxon>Pelotalea</taxon>
    </lineage>
</organism>
<evidence type="ECO:0000259" key="13">
    <source>
        <dbReference type="PROSITE" id="PS50109"/>
    </source>
</evidence>
<dbReference type="Pfam" id="PF00672">
    <property type="entry name" value="HAMP"/>
    <property type="match status" value="1"/>
</dbReference>
<evidence type="ECO:0000256" key="3">
    <source>
        <dbReference type="ARBA" id="ARBA00012438"/>
    </source>
</evidence>
<feature type="coiled-coil region" evidence="11">
    <location>
        <begin position="408"/>
        <end position="442"/>
    </location>
</feature>
<dbReference type="SUPFAM" id="SSF47384">
    <property type="entry name" value="Homodimeric domain of signal transducing histidine kinase"/>
    <property type="match status" value="1"/>
</dbReference>
<dbReference type="SUPFAM" id="SSF55874">
    <property type="entry name" value="ATPase domain of HSP90 chaperone/DNA topoisomerase II/histidine kinase"/>
    <property type="match status" value="1"/>
</dbReference>
<dbReference type="Gene3D" id="1.10.287.130">
    <property type="match status" value="1"/>
</dbReference>
<keyword evidence="9 12" id="KW-1133">Transmembrane helix</keyword>
<dbReference type="SMART" id="SM00388">
    <property type="entry name" value="HisKA"/>
    <property type="match status" value="1"/>
</dbReference>
<dbReference type="InterPro" id="IPR036097">
    <property type="entry name" value="HisK_dim/P_sf"/>
</dbReference>